<dbReference type="GeneID" id="73338253"/>
<proteinExistence type="predicted"/>
<feature type="compositionally biased region" description="Polar residues" evidence="1">
    <location>
        <begin position="15"/>
        <end position="24"/>
    </location>
</feature>
<feature type="compositionally biased region" description="Basic and acidic residues" evidence="1">
    <location>
        <begin position="25"/>
        <end position="51"/>
    </location>
</feature>
<evidence type="ECO:0000256" key="2">
    <source>
        <dbReference type="SAM" id="Phobius"/>
    </source>
</evidence>
<keyword evidence="4" id="KW-1185">Reference proteome</keyword>
<dbReference type="AlphaFoldDB" id="A0A9Q8SKD4"/>
<dbReference type="Proteomes" id="UP000830671">
    <property type="component" value="Chromosome 2"/>
</dbReference>
<keyword evidence="2" id="KW-0472">Membrane</keyword>
<dbReference type="KEGG" id="clup:CLUP02_04227"/>
<protein>
    <submittedName>
        <fullName evidence="3">Uncharacterized protein</fullName>
    </submittedName>
</protein>
<organism evidence="3 4">
    <name type="scientific">Colletotrichum lupini</name>
    <dbReference type="NCBI Taxonomy" id="145971"/>
    <lineage>
        <taxon>Eukaryota</taxon>
        <taxon>Fungi</taxon>
        <taxon>Dikarya</taxon>
        <taxon>Ascomycota</taxon>
        <taxon>Pezizomycotina</taxon>
        <taxon>Sordariomycetes</taxon>
        <taxon>Hypocreomycetidae</taxon>
        <taxon>Glomerellales</taxon>
        <taxon>Glomerellaceae</taxon>
        <taxon>Colletotrichum</taxon>
        <taxon>Colletotrichum acutatum species complex</taxon>
    </lineage>
</organism>
<evidence type="ECO:0000313" key="3">
    <source>
        <dbReference type="EMBL" id="UQC78750.1"/>
    </source>
</evidence>
<feature type="region of interest" description="Disordered" evidence="1">
    <location>
        <begin position="1"/>
        <end position="92"/>
    </location>
</feature>
<feature type="compositionally biased region" description="Polar residues" evidence="1">
    <location>
        <begin position="52"/>
        <end position="83"/>
    </location>
</feature>
<feature type="compositionally biased region" description="Basic and acidic residues" evidence="1">
    <location>
        <begin position="1"/>
        <end position="12"/>
    </location>
</feature>
<dbReference type="RefSeq" id="XP_049140386.1">
    <property type="nucleotide sequence ID" value="XM_049283243.1"/>
</dbReference>
<gene>
    <name evidence="3" type="ORF">CLUP02_04227</name>
</gene>
<evidence type="ECO:0000313" key="4">
    <source>
        <dbReference type="Proteomes" id="UP000830671"/>
    </source>
</evidence>
<name>A0A9Q8SKD4_9PEZI</name>
<accession>A0A9Q8SKD4</accession>
<reference evidence="3" key="1">
    <citation type="journal article" date="2021" name="Mol. Plant Microbe Interact.">
        <title>Complete Genome Sequence of the Plant-Pathogenic Fungus Colletotrichum lupini.</title>
        <authorList>
            <person name="Baroncelli R."/>
            <person name="Pensec F."/>
            <person name="Da Lio D."/>
            <person name="Boufleur T."/>
            <person name="Vicente I."/>
            <person name="Sarrocco S."/>
            <person name="Picot A."/>
            <person name="Baraldi E."/>
            <person name="Sukno S."/>
            <person name="Thon M."/>
            <person name="Le Floch G."/>
        </authorList>
    </citation>
    <scope>NUCLEOTIDE SEQUENCE</scope>
    <source>
        <strain evidence="3">IMI 504893</strain>
    </source>
</reference>
<keyword evidence="2" id="KW-1133">Transmembrane helix</keyword>
<evidence type="ECO:0000256" key="1">
    <source>
        <dbReference type="SAM" id="MobiDB-lite"/>
    </source>
</evidence>
<sequence length="241" mass="27182">MKVNNDAKEFPPEKPSNSHQGSSDSKADSEHGLNKNTEMLHTDACIEHFQDSQESSQAPTPTTSEISSLGESFNSQEESSTPSVGDEGRLDDDHERFSPPALVTTLTIFCLYCVFDFWDKVSRKFFTTHWSEILFIVATMVALASVFNPLKTATGLGCVAYTTLHFCIRRHFFSVVGEWNRLPWDLKVIYYLHEADNIGLQTLLMTSLVAWLGPETCQIALKRHIPAWTKELLPHFIAKNL</sequence>
<keyword evidence="2" id="KW-0812">Transmembrane</keyword>
<dbReference type="EMBL" id="CP019474">
    <property type="protein sequence ID" value="UQC78750.1"/>
    <property type="molecule type" value="Genomic_DNA"/>
</dbReference>
<feature type="transmembrane region" description="Helical" evidence="2">
    <location>
        <begin position="97"/>
        <end position="118"/>
    </location>
</feature>
<feature type="transmembrane region" description="Helical" evidence="2">
    <location>
        <begin position="130"/>
        <end position="150"/>
    </location>
</feature>